<dbReference type="RefSeq" id="WP_168550687.1">
    <property type="nucleotide sequence ID" value="NZ_JAAWWL010000001.1"/>
</dbReference>
<proteinExistence type="predicted"/>
<dbReference type="SUPFAM" id="SSF51206">
    <property type="entry name" value="cAMP-binding domain-like"/>
    <property type="match status" value="1"/>
</dbReference>
<sequence length="202" mass="23799">MFKNITKSNIPITKLVKHINEVLLLNEKEEKVIKEVFTPRRIKRRQFVHHEGDVCKYANFVVEGCLKMYMVDENAKEHILQFAIENSWIGDLGSFHSGEPSKLYVEALENSVILQITKKNLYDLYEEYPKFNKIFRIMKEKLIVEYQNRILQNISSTGEERYLDFLNRHPDLFNRISNVQIASYLGVTPVFLSMIRKKLAKA</sequence>
<evidence type="ECO:0000313" key="2">
    <source>
        <dbReference type="EMBL" id="NKI30440.1"/>
    </source>
</evidence>
<keyword evidence="3" id="KW-1185">Reference proteome</keyword>
<comment type="caution">
    <text evidence="2">The sequence shown here is derived from an EMBL/GenBank/DDBJ whole genome shotgun (WGS) entry which is preliminary data.</text>
</comment>
<dbReference type="InterPro" id="IPR014710">
    <property type="entry name" value="RmlC-like_jellyroll"/>
</dbReference>
<dbReference type="PROSITE" id="PS50042">
    <property type="entry name" value="CNMP_BINDING_3"/>
    <property type="match status" value="1"/>
</dbReference>
<dbReference type="InterPro" id="IPR018490">
    <property type="entry name" value="cNMP-bd_dom_sf"/>
</dbReference>
<reference evidence="2 3" key="1">
    <citation type="submission" date="2020-04" db="EMBL/GenBank/DDBJ databases">
        <authorList>
            <person name="Yoon J."/>
        </authorList>
    </citation>
    <scope>NUCLEOTIDE SEQUENCE [LARGE SCALE GENOMIC DNA]</scope>
    <source>
        <strain evidence="2 3">DJ-13</strain>
    </source>
</reference>
<organism evidence="2 3">
    <name type="scientific">Croceivirga thetidis</name>
    <dbReference type="NCBI Taxonomy" id="2721623"/>
    <lineage>
        <taxon>Bacteria</taxon>
        <taxon>Pseudomonadati</taxon>
        <taxon>Bacteroidota</taxon>
        <taxon>Flavobacteriia</taxon>
        <taxon>Flavobacteriales</taxon>
        <taxon>Flavobacteriaceae</taxon>
        <taxon>Croceivirga</taxon>
    </lineage>
</organism>
<feature type="domain" description="Cyclic nucleotide-binding" evidence="1">
    <location>
        <begin position="25"/>
        <end position="124"/>
    </location>
</feature>
<name>A0ABX1GKK0_9FLAO</name>
<accession>A0ABX1GKK0</accession>
<evidence type="ECO:0000259" key="1">
    <source>
        <dbReference type="PROSITE" id="PS50042"/>
    </source>
</evidence>
<protein>
    <submittedName>
        <fullName evidence="2">Crp/Fnr family transcriptional regulator</fullName>
    </submittedName>
</protein>
<dbReference type="Pfam" id="PF00027">
    <property type="entry name" value="cNMP_binding"/>
    <property type="match status" value="1"/>
</dbReference>
<dbReference type="Gene3D" id="2.60.120.10">
    <property type="entry name" value="Jelly Rolls"/>
    <property type="match status" value="1"/>
</dbReference>
<evidence type="ECO:0000313" key="3">
    <source>
        <dbReference type="Proteomes" id="UP000718451"/>
    </source>
</evidence>
<dbReference type="InterPro" id="IPR000595">
    <property type="entry name" value="cNMP-bd_dom"/>
</dbReference>
<dbReference type="CDD" id="cd00038">
    <property type="entry name" value="CAP_ED"/>
    <property type="match status" value="1"/>
</dbReference>
<dbReference type="Proteomes" id="UP000718451">
    <property type="component" value="Unassembled WGS sequence"/>
</dbReference>
<dbReference type="EMBL" id="JAAWWL010000001">
    <property type="protein sequence ID" value="NKI30440.1"/>
    <property type="molecule type" value="Genomic_DNA"/>
</dbReference>
<gene>
    <name evidence="2" type="ORF">HCU67_00675</name>
</gene>